<keyword evidence="2" id="KW-0472">Membrane</keyword>
<protein>
    <submittedName>
        <fullName evidence="3">DUF2252 domain-containing protein</fullName>
    </submittedName>
</protein>
<dbReference type="Pfam" id="PF10009">
    <property type="entry name" value="DUF2252"/>
    <property type="match status" value="1"/>
</dbReference>
<sequence length="490" mass="54486">MTQRASAKKSGKSKKSAPATGHGGSYRTPIDAAYLKKPAHLRTREERHEAGRALRVSCPRESHTGFTPRTDRPDPVGILIASGEGRESALLPIRYGRMLASPFAFYRGAAAIMASDLSETPVTGLAVQACGDCHLMNFGAFATPERRIIFDINDFDETYPAPWEWDLKRLAASFVIASRHNGHKLSDGRAAAAQVVNCYRDKLRELAQMSTLDAWYAYLDYEELIAQTEDASLRRRRKKVLEKAMAHDSATEFVKLAHMDKGQPRIKDMPPLIYHLDNMREAEFDEVVRENLRRYRESLPPERRQLFDRYELADIAIKVVGVGSVGTLCAIALFFAAEDDALFLQVKEARASVLEPYVDVEPFASNGERVVFGQRLMQAASDVFLGHLVGVQGRQMYVRQLRDVKVKPMVEIFTPGNMLGFARNTGWALARAHARSGDAAVIAGYIGKGDVLADAIAGFALDYAAQNERDFAALREAARLGRIDFMSEDI</sequence>
<gene>
    <name evidence="3" type="ORF">GQF02_04065</name>
</gene>
<feature type="region of interest" description="Disordered" evidence="1">
    <location>
        <begin position="1"/>
        <end position="29"/>
    </location>
</feature>
<dbReference type="InterPro" id="IPR018721">
    <property type="entry name" value="DUF2252"/>
</dbReference>
<keyword evidence="2" id="KW-0812">Transmembrane</keyword>
<evidence type="ECO:0000313" key="4">
    <source>
        <dbReference type="Proteomes" id="UP000467214"/>
    </source>
</evidence>
<evidence type="ECO:0000313" key="3">
    <source>
        <dbReference type="EMBL" id="MXR36151.1"/>
    </source>
</evidence>
<name>A0A845BNX8_9NEIS</name>
<reference evidence="3 4" key="1">
    <citation type="submission" date="2019-12" db="EMBL/GenBank/DDBJ databases">
        <title>Neisseriaceae gen. nov. sp. Genome sequencing and assembly.</title>
        <authorList>
            <person name="Liu Z."/>
            <person name="Li A."/>
        </authorList>
    </citation>
    <scope>NUCLEOTIDE SEQUENCE [LARGE SCALE GENOMIC DNA]</scope>
    <source>
        <strain evidence="3 4">B2N2-7</strain>
    </source>
</reference>
<feature type="compositionally biased region" description="Basic residues" evidence="1">
    <location>
        <begin position="1"/>
        <end position="15"/>
    </location>
</feature>
<feature type="transmembrane region" description="Helical" evidence="2">
    <location>
        <begin position="315"/>
        <end position="337"/>
    </location>
</feature>
<accession>A0A845BNX8</accession>
<organism evidence="3 4">
    <name type="scientific">Craterilacuibacter sinensis</name>
    <dbReference type="NCBI Taxonomy" id="2686017"/>
    <lineage>
        <taxon>Bacteria</taxon>
        <taxon>Pseudomonadati</taxon>
        <taxon>Pseudomonadota</taxon>
        <taxon>Betaproteobacteria</taxon>
        <taxon>Neisseriales</taxon>
        <taxon>Neisseriaceae</taxon>
        <taxon>Craterilacuibacter</taxon>
    </lineage>
</organism>
<dbReference type="PANTHER" id="PTHR39441">
    <property type="entry name" value="DUF2252 DOMAIN-CONTAINING PROTEIN"/>
    <property type="match status" value="1"/>
</dbReference>
<dbReference type="AlphaFoldDB" id="A0A845BNX8"/>
<keyword evidence="4" id="KW-1185">Reference proteome</keyword>
<evidence type="ECO:0000256" key="1">
    <source>
        <dbReference type="SAM" id="MobiDB-lite"/>
    </source>
</evidence>
<proteinExistence type="predicted"/>
<dbReference type="Proteomes" id="UP000467214">
    <property type="component" value="Unassembled WGS sequence"/>
</dbReference>
<keyword evidence="2" id="KW-1133">Transmembrane helix</keyword>
<comment type="caution">
    <text evidence="3">The sequence shown here is derived from an EMBL/GenBank/DDBJ whole genome shotgun (WGS) entry which is preliminary data.</text>
</comment>
<dbReference type="PANTHER" id="PTHR39441:SF1">
    <property type="entry name" value="DUF2252 DOMAIN-CONTAINING PROTEIN"/>
    <property type="match status" value="1"/>
</dbReference>
<dbReference type="EMBL" id="WSSB01000003">
    <property type="protein sequence ID" value="MXR36151.1"/>
    <property type="molecule type" value="Genomic_DNA"/>
</dbReference>
<evidence type="ECO:0000256" key="2">
    <source>
        <dbReference type="SAM" id="Phobius"/>
    </source>
</evidence>
<dbReference type="RefSeq" id="WP_160795051.1">
    <property type="nucleotide sequence ID" value="NZ_WSSB01000003.1"/>
</dbReference>